<proteinExistence type="evidence at transcript level"/>
<comment type="similarity">
    <text evidence="7">Belongs to the hemolin family.</text>
</comment>
<keyword evidence="6" id="KW-0393">Immunoglobulin domain</keyword>
<dbReference type="GO" id="GO:0070593">
    <property type="term" value="P:dendrite self-avoidance"/>
    <property type="evidence" value="ECO:0007669"/>
    <property type="project" value="TreeGrafter"/>
</dbReference>
<evidence type="ECO:0000256" key="2">
    <source>
        <dbReference type="ARBA" id="ARBA00022525"/>
    </source>
</evidence>
<dbReference type="FunFam" id="2.60.40.10:FF:000032">
    <property type="entry name" value="palladin isoform X1"/>
    <property type="match status" value="1"/>
</dbReference>
<feature type="domain" description="Ig-like" evidence="10">
    <location>
        <begin position="122"/>
        <end position="213"/>
    </location>
</feature>
<name>Q0Q033_ANTMY</name>
<evidence type="ECO:0000256" key="8">
    <source>
        <dbReference type="ARBA" id="ARBA00068688"/>
    </source>
</evidence>
<dbReference type="SMART" id="SM00409">
    <property type="entry name" value="IG"/>
    <property type="match status" value="4"/>
</dbReference>
<dbReference type="SMART" id="SM00408">
    <property type="entry name" value="IGc2"/>
    <property type="match status" value="4"/>
</dbReference>
<evidence type="ECO:0000313" key="11">
    <source>
        <dbReference type="EMBL" id="ABG72701.1"/>
    </source>
</evidence>
<dbReference type="InterPro" id="IPR003598">
    <property type="entry name" value="Ig_sub2"/>
</dbReference>
<sequence length="413" mass="45462">MAFKNIVVLSACIILGAALPVDKQPVMKEQPSEVLFKEGKPAIIECFTEGKEEGNKYFWQKDGKSFDLQQNHATMRKDEGSLVFLNPQASDEGQYQCFAETPAGVASSRVISFRKTYLIAGPVKSHDKTPVEGKPFQLDCVVPNAYPKPEIYWKKRLSGADPTADSTSFNRRITAGPDGNLYFETVTKDDVSDIHIYVCVAKNAAVNDEVPLVEYIIKGVTKDTSGYNGELVPQYLSKDMMAKAGDTTMIYCMYGGDPHAYPKYSKDGKRVGEKPGDRVSAHNRTSGKRLLIQDTNEGDAGKYTCEVDNGKGAPQTHSMTLKVVSAPKFEVKPEKVVIVKTGQDVTIPCKATGKPEPKVIWTHNAKPLSGDRFEVSENGLVIKGVQKSDKGYYGCRAINEYGDEYVESLVQVN</sequence>
<dbReference type="InterPro" id="IPR013098">
    <property type="entry name" value="Ig_I-set"/>
</dbReference>
<evidence type="ECO:0000259" key="10">
    <source>
        <dbReference type="PROSITE" id="PS50835"/>
    </source>
</evidence>
<dbReference type="InterPro" id="IPR003599">
    <property type="entry name" value="Ig_sub"/>
</dbReference>
<dbReference type="GO" id="GO:0030424">
    <property type="term" value="C:axon"/>
    <property type="evidence" value="ECO:0007669"/>
    <property type="project" value="TreeGrafter"/>
</dbReference>
<evidence type="ECO:0000256" key="7">
    <source>
        <dbReference type="ARBA" id="ARBA00061228"/>
    </source>
</evidence>
<dbReference type="GO" id="GO:0098632">
    <property type="term" value="F:cell-cell adhesion mediator activity"/>
    <property type="evidence" value="ECO:0007669"/>
    <property type="project" value="TreeGrafter"/>
</dbReference>
<evidence type="ECO:0000256" key="5">
    <source>
        <dbReference type="ARBA" id="ARBA00023180"/>
    </source>
</evidence>
<dbReference type="InterPro" id="IPR013783">
    <property type="entry name" value="Ig-like_fold"/>
</dbReference>
<keyword evidence="2" id="KW-0964">Secreted</keyword>
<organism evidence="11">
    <name type="scientific">Antheraea mylitta</name>
    <name type="common">Tasar silkworm</name>
    <dbReference type="NCBI Taxonomy" id="34739"/>
    <lineage>
        <taxon>Eukaryota</taxon>
        <taxon>Metazoa</taxon>
        <taxon>Ecdysozoa</taxon>
        <taxon>Arthropoda</taxon>
        <taxon>Hexapoda</taxon>
        <taxon>Insecta</taxon>
        <taxon>Pterygota</taxon>
        <taxon>Neoptera</taxon>
        <taxon>Endopterygota</taxon>
        <taxon>Lepidoptera</taxon>
        <taxon>Glossata</taxon>
        <taxon>Ditrysia</taxon>
        <taxon>Bombycoidea</taxon>
        <taxon>Saturniidae</taxon>
        <taxon>Saturniinae</taxon>
        <taxon>Saturniini</taxon>
        <taxon>Antheraea</taxon>
    </lineage>
</organism>
<dbReference type="AlphaFoldDB" id="Q0Q033"/>
<dbReference type="GO" id="GO:0005886">
    <property type="term" value="C:plasma membrane"/>
    <property type="evidence" value="ECO:0007669"/>
    <property type="project" value="TreeGrafter"/>
</dbReference>
<reference evidence="11" key="1">
    <citation type="journal article" date="2006" name="BMC Genomics">
        <title>Analysis of bacteria-challenged wild silkmoth, Antheraea mylitta (lepidoptera) transcriptome reveals potential immune genes.</title>
        <authorList>
            <person name="Gandhe A.S."/>
            <person name="Arunkumar K.P."/>
            <person name="John S.H."/>
            <person name="Nagaraju J."/>
        </authorList>
    </citation>
    <scope>NUCLEOTIDE SEQUENCE</scope>
</reference>
<dbReference type="SUPFAM" id="SSF48726">
    <property type="entry name" value="Immunoglobulin"/>
    <property type="match status" value="4"/>
</dbReference>
<protein>
    <recommendedName>
        <fullName evidence="8">Hemolin</fullName>
    </recommendedName>
</protein>
<dbReference type="EMBL" id="DQ666497">
    <property type="protein sequence ID" value="ABG72701.1"/>
    <property type="molecule type" value="mRNA"/>
</dbReference>
<dbReference type="CDD" id="cd20978">
    <property type="entry name" value="IgI_4_hemolin-like"/>
    <property type="match status" value="1"/>
</dbReference>
<dbReference type="GO" id="GO:0007156">
    <property type="term" value="P:homophilic cell adhesion via plasma membrane adhesion molecules"/>
    <property type="evidence" value="ECO:0007669"/>
    <property type="project" value="TreeGrafter"/>
</dbReference>
<dbReference type="GO" id="GO:0005576">
    <property type="term" value="C:extracellular region"/>
    <property type="evidence" value="ECO:0007669"/>
    <property type="project" value="UniProtKB-SubCell"/>
</dbReference>
<dbReference type="Pfam" id="PF07679">
    <property type="entry name" value="I-set"/>
    <property type="match status" value="2"/>
</dbReference>
<feature type="chain" id="PRO_5004175725" description="Hemolin" evidence="9">
    <location>
        <begin position="19"/>
        <end position="413"/>
    </location>
</feature>
<dbReference type="PANTHER" id="PTHR10075:SF100">
    <property type="entry name" value="FASCICLIN-2"/>
    <property type="match status" value="1"/>
</dbReference>
<dbReference type="CDD" id="cd20979">
    <property type="entry name" value="IgI_1_hemolin-like"/>
    <property type="match status" value="1"/>
</dbReference>
<feature type="domain" description="Ig-like" evidence="10">
    <location>
        <begin position="233"/>
        <end position="322"/>
    </location>
</feature>
<evidence type="ECO:0000256" key="3">
    <source>
        <dbReference type="ARBA" id="ARBA00022729"/>
    </source>
</evidence>
<dbReference type="InterPro" id="IPR007110">
    <property type="entry name" value="Ig-like_dom"/>
</dbReference>
<evidence type="ECO:0000256" key="6">
    <source>
        <dbReference type="ARBA" id="ARBA00023319"/>
    </source>
</evidence>
<keyword evidence="3 9" id="KW-0732">Signal</keyword>
<feature type="domain" description="Ig-like" evidence="10">
    <location>
        <begin position="25"/>
        <end position="112"/>
    </location>
</feature>
<dbReference type="InterPro" id="IPR036179">
    <property type="entry name" value="Ig-like_dom_sf"/>
</dbReference>
<dbReference type="Gene3D" id="2.60.40.10">
    <property type="entry name" value="Immunoglobulins"/>
    <property type="match status" value="4"/>
</dbReference>
<feature type="domain" description="Ig-like" evidence="10">
    <location>
        <begin position="327"/>
        <end position="413"/>
    </location>
</feature>
<dbReference type="Pfam" id="PF13927">
    <property type="entry name" value="Ig_3"/>
    <property type="match status" value="1"/>
</dbReference>
<comment type="subcellular location">
    <subcellularLocation>
        <location evidence="1">Secreted</location>
    </subcellularLocation>
</comment>
<accession>Q0Q033</accession>
<keyword evidence="4" id="KW-1015">Disulfide bond</keyword>
<dbReference type="PROSITE" id="PS50835">
    <property type="entry name" value="IG_LIKE"/>
    <property type="match status" value="4"/>
</dbReference>
<dbReference type="GO" id="GO:0007411">
    <property type="term" value="P:axon guidance"/>
    <property type="evidence" value="ECO:0007669"/>
    <property type="project" value="TreeGrafter"/>
</dbReference>
<dbReference type="PANTHER" id="PTHR10075">
    <property type="entry name" value="BASIGIN RELATED"/>
    <property type="match status" value="1"/>
</dbReference>
<keyword evidence="5" id="KW-0325">Glycoprotein</keyword>
<evidence type="ECO:0000256" key="9">
    <source>
        <dbReference type="SAM" id="SignalP"/>
    </source>
</evidence>
<evidence type="ECO:0000256" key="4">
    <source>
        <dbReference type="ARBA" id="ARBA00023157"/>
    </source>
</evidence>
<evidence type="ECO:0000256" key="1">
    <source>
        <dbReference type="ARBA" id="ARBA00004613"/>
    </source>
</evidence>
<feature type="signal peptide" evidence="9">
    <location>
        <begin position="1"/>
        <end position="18"/>
    </location>
</feature>